<keyword evidence="1" id="KW-0812">Transmembrane</keyword>
<evidence type="ECO:0000256" key="1">
    <source>
        <dbReference type="SAM" id="Phobius"/>
    </source>
</evidence>
<keyword evidence="1" id="KW-0472">Membrane</keyword>
<dbReference type="EMBL" id="FOGQ01000009">
    <property type="protein sequence ID" value="SES14627.1"/>
    <property type="molecule type" value="Genomic_DNA"/>
</dbReference>
<keyword evidence="1" id="KW-1133">Transmembrane helix</keyword>
<reference evidence="3" key="1">
    <citation type="submission" date="2016-10" db="EMBL/GenBank/DDBJ databases">
        <authorList>
            <person name="Varghese N."/>
            <person name="Submissions S."/>
        </authorList>
    </citation>
    <scope>NUCLEOTIDE SEQUENCE [LARGE SCALE GENOMIC DNA]</scope>
    <source>
        <strain evidence="3">DSM 20524</strain>
    </source>
</reference>
<keyword evidence="3" id="KW-1185">Reference proteome</keyword>
<evidence type="ECO:0000313" key="3">
    <source>
        <dbReference type="Proteomes" id="UP000198929"/>
    </source>
</evidence>
<protein>
    <submittedName>
        <fullName evidence="2">Uncharacterized protein</fullName>
    </submittedName>
</protein>
<accession>A0A1H9V000</accession>
<gene>
    <name evidence="2" type="ORF">SAMN05661109_02007</name>
</gene>
<organism evidence="2 3">
    <name type="scientific">Corynebacterium cystitidis DSM 20524</name>
    <dbReference type="NCBI Taxonomy" id="1121357"/>
    <lineage>
        <taxon>Bacteria</taxon>
        <taxon>Bacillati</taxon>
        <taxon>Actinomycetota</taxon>
        <taxon>Actinomycetes</taxon>
        <taxon>Mycobacteriales</taxon>
        <taxon>Corynebacteriaceae</taxon>
        <taxon>Corynebacterium</taxon>
    </lineage>
</organism>
<dbReference type="Proteomes" id="UP000198929">
    <property type="component" value="Unassembled WGS sequence"/>
</dbReference>
<sequence length="105" mass="11449">MQPPGLNGSHDNSIIRRGPALVRSAGPRLFVVWVLGWAVALPPSVKLPGVTEKSIDFLVFYPVTMLSAAGGCLLSGIPQYFPDPFDHHVPLRPNLMRSEPKRPVP</sequence>
<dbReference type="STRING" id="1121357.SAMN05661109_02007"/>
<name>A0A1H9V000_9CORY</name>
<feature type="transmembrane region" description="Helical" evidence="1">
    <location>
        <begin position="57"/>
        <end position="81"/>
    </location>
</feature>
<proteinExistence type="predicted"/>
<evidence type="ECO:0000313" key="2">
    <source>
        <dbReference type="EMBL" id="SES14627.1"/>
    </source>
</evidence>
<dbReference type="AlphaFoldDB" id="A0A1H9V000"/>
<feature type="transmembrane region" description="Helical" evidence="1">
    <location>
        <begin position="25"/>
        <end position="45"/>
    </location>
</feature>